<keyword evidence="1" id="KW-0812">Transmembrane</keyword>
<accession>A0A1W1WR05</accession>
<evidence type="ECO:0000256" key="1">
    <source>
        <dbReference type="SAM" id="Phobius"/>
    </source>
</evidence>
<organism evidence="3 4">
    <name type="scientific">Nitratiruptor tergarcus DSM 16512</name>
    <dbReference type="NCBI Taxonomy" id="1069081"/>
    <lineage>
        <taxon>Bacteria</taxon>
        <taxon>Pseudomonadati</taxon>
        <taxon>Campylobacterota</taxon>
        <taxon>Epsilonproteobacteria</taxon>
        <taxon>Nautiliales</taxon>
        <taxon>Nitratiruptoraceae</taxon>
        <taxon>Nitratiruptor</taxon>
    </lineage>
</organism>
<dbReference type="STRING" id="1069081.SAMN05660197_0202"/>
<keyword evidence="4" id="KW-1185">Reference proteome</keyword>
<reference evidence="4" key="1">
    <citation type="submission" date="2017-04" db="EMBL/GenBank/DDBJ databases">
        <authorList>
            <person name="Varghese N."/>
            <person name="Submissions S."/>
        </authorList>
    </citation>
    <scope>NUCLEOTIDE SEQUENCE [LARGE SCALE GENOMIC DNA]</scope>
    <source>
        <strain evidence="4">DSM 16512</strain>
    </source>
</reference>
<feature type="transmembrane region" description="Helical" evidence="1">
    <location>
        <begin position="6"/>
        <end position="25"/>
    </location>
</feature>
<evidence type="ECO:0000313" key="4">
    <source>
        <dbReference type="Proteomes" id="UP000192602"/>
    </source>
</evidence>
<keyword evidence="1" id="KW-1133">Transmembrane helix</keyword>
<dbReference type="InterPro" id="IPR032693">
    <property type="entry name" value="YtkA-like_dom"/>
</dbReference>
<gene>
    <name evidence="3" type="ORF">SAMN05660197_0202</name>
</gene>
<protein>
    <recommendedName>
        <fullName evidence="2">YtkA-like domain-containing protein</fullName>
    </recommendedName>
</protein>
<dbReference type="Pfam" id="PF13115">
    <property type="entry name" value="YtkA"/>
    <property type="match status" value="1"/>
</dbReference>
<dbReference type="EMBL" id="FWWZ01000001">
    <property type="protein sequence ID" value="SMC08450.1"/>
    <property type="molecule type" value="Genomic_DNA"/>
</dbReference>
<dbReference type="AlphaFoldDB" id="A0A1W1WR05"/>
<evidence type="ECO:0000313" key="3">
    <source>
        <dbReference type="EMBL" id="SMC08450.1"/>
    </source>
</evidence>
<evidence type="ECO:0000259" key="2">
    <source>
        <dbReference type="Pfam" id="PF13115"/>
    </source>
</evidence>
<dbReference type="RefSeq" id="WP_084274736.1">
    <property type="nucleotide sequence ID" value="NZ_AP026671.1"/>
</dbReference>
<feature type="domain" description="YtkA-like" evidence="2">
    <location>
        <begin position="60"/>
        <end position="136"/>
    </location>
</feature>
<dbReference type="OrthoDB" id="5324824at2"/>
<keyword evidence="1" id="KW-0472">Membrane</keyword>
<sequence length="165" mass="19287">MNKNYWPHFIIGLVLFAIGLGVWTVKTAIDNPVELDDTYMMKYQQVDKNIYNIMKMKKEFSKKYKVVLLTTKLDYPNATFQFKILTKDGKPVSDAKAMVLFTRPDTSKYDIKKNAEVKNGMYTVRVKLPLAGRWNVLLKIEEGKLTVYEKYKLSTLREMKKLKNS</sequence>
<name>A0A1W1WR05_9BACT</name>
<dbReference type="Proteomes" id="UP000192602">
    <property type="component" value="Unassembled WGS sequence"/>
</dbReference>
<proteinExistence type="predicted"/>